<dbReference type="InterPro" id="IPR002121">
    <property type="entry name" value="HRDC_dom"/>
</dbReference>
<reference evidence="2 3" key="1">
    <citation type="submission" date="2016-04" db="EMBL/GenBank/DDBJ databases">
        <title>Peptidophaga gingivicola gen. nov., sp. nov., isolated from human subgingival plaque.</title>
        <authorList>
            <person name="Beall C.J."/>
            <person name="Mokrzan E.M."/>
            <person name="Griffen A.L."/>
            <person name="Leys E.J."/>
        </authorList>
    </citation>
    <scope>NUCLEOTIDE SEQUENCE [LARGE SCALE GENOMIC DNA]</scope>
    <source>
        <strain evidence="2 3">BA112</strain>
    </source>
</reference>
<dbReference type="Gene3D" id="1.10.150.80">
    <property type="entry name" value="HRDC domain"/>
    <property type="match status" value="2"/>
</dbReference>
<dbReference type="GO" id="GO:0003676">
    <property type="term" value="F:nucleic acid binding"/>
    <property type="evidence" value="ECO:0007669"/>
    <property type="project" value="InterPro"/>
</dbReference>
<dbReference type="GO" id="GO:0000166">
    <property type="term" value="F:nucleotide binding"/>
    <property type="evidence" value="ECO:0007669"/>
    <property type="project" value="InterPro"/>
</dbReference>
<dbReference type="SMART" id="SM00474">
    <property type="entry name" value="35EXOc"/>
    <property type="match status" value="1"/>
</dbReference>
<dbReference type="SUPFAM" id="SSF53098">
    <property type="entry name" value="Ribonuclease H-like"/>
    <property type="match status" value="1"/>
</dbReference>
<dbReference type="InterPro" id="IPR010997">
    <property type="entry name" value="HRDC-like_sf"/>
</dbReference>
<dbReference type="PANTHER" id="PTHR47649:SF1">
    <property type="entry name" value="RIBONUCLEASE D"/>
    <property type="match status" value="1"/>
</dbReference>
<dbReference type="Pfam" id="PF01612">
    <property type="entry name" value="DNA_pol_A_exo1"/>
    <property type="match status" value="1"/>
</dbReference>
<dbReference type="SMART" id="SM00341">
    <property type="entry name" value="HRDC"/>
    <property type="match status" value="1"/>
</dbReference>
<protein>
    <submittedName>
        <fullName evidence="2">Ribonuclease D</fullName>
    </submittedName>
</protein>
<evidence type="ECO:0000313" key="2">
    <source>
        <dbReference type="EMBL" id="OAP85185.1"/>
    </source>
</evidence>
<dbReference type="InterPro" id="IPR012337">
    <property type="entry name" value="RNaseH-like_sf"/>
</dbReference>
<dbReference type="InterPro" id="IPR044876">
    <property type="entry name" value="HRDC_dom_sf"/>
</dbReference>
<feature type="domain" description="HRDC" evidence="1">
    <location>
        <begin position="222"/>
        <end position="302"/>
    </location>
</feature>
<dbReference type="AlphaFoldDB" id="A0A179B1C3"/>
<dbReference type="PROSITE" id="PS50967">
    <property type="entry name" value="HRDC"/>
    <property type="match status" value="1"/>
</dbReference>
<dbReference type="Gene3D" id="3.30.420.10">
    <property type="entry name" value="Ribonuclease H-like superfamily/Ribonuclease H"/>
    <property type="match status" value="1"/>
</dbReference>
<sequence>MSDSVDIQPLDVPSGGIPELTNLDIDDAVSALGAGRGPFAIDTERAMGIRYSGRAYVVQIRREGAGTFLIDPIGIEDRLGPLAELLATDVWILHAADQDLPCLRELGFNPPEIFDTEVAGILLGFERISLQAEVAEVLGYGLAKEHSMADWSERPLAPELRAYAALDVELLIELRERLTAMLRAAGRLEWLHEECEEIRLREPKTPSPQPWRKSARRNGMTDRRALGILESLWRSREKLAKERDLAPEKVLPSKVLAELASRKPRSHADVARSPLLQSRMRRKDAHTWWNAISSAWAVPKEELPQRVFHESAEPFPATRNWERANPDAAARWKVVRSTVLARADDLGIRQEILLKPAYQRALAWDGWDDPEEIPILLAALGARPWQVDNVGQVLVAAARRAEKPRSQPPRP</sequence>
<dbReference type="Proteomes" id="UP000078368">
    <property type="component" value="Unassembled WGS sequence"/>
</dbReference>
<dbReference type="PANTHER" id="PTHR47649">
    <property type="entry name" value="RIBONUCLEASE D"/>
    <property type="match status" value="1"/>
</dbReference>
<dbReference type="GO" id="GO:0008408">
    <property type="term" value="F:3'-5' exonuclease activity"/>
    <property type="evidence" value="ECO:0007669"/>
    <property type="project" value="InterPro"/>
</dbReference>
<dbReference type="InterPro" id="IPR041605">
    <property type="entry name" value="Exo_C"/>
</dbReference>
<organism evidence="2 3">
    <name type="scientific">Peptidiphaga gingivicola</name>
    <dbReference type="NCBI Taxonomy" id="2741497"/>
    <lineage>
        <taxon>Bacteria</taxon>
        <taxon>Bacillati</taxon>
        <taxon>Actinomycetota</taxon>
        <taxon>Actinomycetes</taxon>
        <taxon>Actinomycetales</taxon>
        <taxon>Actinomycetaceae</taxon>
        <taxon>Peptidiphaga</taxon>
    </lineage>
</organism>
<dbReference type="SUPFAM" id="SSF47819">
    <property type="entry name" value="HRDC-like"/>
    <property type="match status" value="1"/>
</dbReference>
<dbReference type="STRING" id="1823756.A4H34_08720"/>
<accession>A0A179B1C3</accession>
<keyword evidence="3" id="KW-1185">Reference proteome</keyword>
<proteinExistence type="predicted"/>
<dbReference type="Pfam" id="PF00570">
    <property type="entry name" value="HRDC"/>
    <property type="match status" value="1"/>
</dbReference>
<name>A0A179B1C3_9ACTO</name>
<dbReference type="OrthoDB" id="144122at2"/>
<evidence type="ECO:0000313" key="3">
    <source>
        <dbReference type="Proteomes" id="UP000078368"/>
    </source>
</evidence>
<evidence type="ECO:0000259" key="1">
    <source>
        <dbReference type="PROSITE" id="PS50967"/>
    </source>
</evidence>
<dbReference type="EMBL" id="LVZK01000003">
    <property type="protein sequence ID" value="OAP85185.1"/>
    <property type="molecule type" value="Genomic_DNA"/>
</dbReference>
<dbReference type="InterPro" id="IPR051086">
    <property type="entry name" value="RNase_D-like"/>
</dbReference>
<dbReference type="GO" id="GO:0006139">
    <property type="term" value="P:nucleobase-containing compound metabolic process"/>
    <property type="evidence" value="ECO:0007669"/>
    <property type="project" value="InterPro"/>
</dbReference>
<comment type="caution">
    <text evidence="2">The sequence shown here is derived from an EMBL/GenBank/DDBJ whole genome shotgun (WGS) entry which is preliminary data.</text>
</comment>
<dbReference type="CDD" id="cd06142">
    <property type="entry name" value="RNaseD_exo"/>
    <property type="match status" value="1"/>
</dbReference>
<dbReference type="InterPro" id="IPR036397">
    <property type="entry name" value="RNaseH_sf"/>
</dbReference>
<dbReference type="Pfam" id="PF18305">
    <property type="entry name" value="DNA_pol_A_exoN"/>
    <property type="match status" value="1"/>
</dbReference>
<gene>
    <name evidence="2" type="ORF">A4H34_08720</name>
</gene>
<dbReference type="InterPro" id="IPR002562">
    <property type="entry name" value="3'-5'_exonuclease_dom"/>
</dbReference>
<dbReference type="RefSeq" id="WP_064231839.1">
    <property type="nucleotide sequence ID" value="NZ_LVZK01000003.1"/>
</dbReference>